<dbReference type="AlphaFoldDB" id="A0A3N4KVT5"/>
<dbReference type="OrthoDB" id="5335812at2759"/>
<dbReference type="EMBL" id="ML119117">
    <property type="protein sequence ID" value="RPB14666.1"/>
    <property type="molecule type" value="Genomic_DNA"/>
</dbReference>
<dbReference type="InterPro" id="IPR053267">
    <property type="entry name" value="Verrucosidin_biosynth-assoc"/>
</dbReference>
<protein>
    <submittedName>
        <fullName evidence="1">Uncharacterized protein</fullName>
    </submittedName>
</protein>
<evidence type="ECO:0000313" key="2">
    <source>
        <dbReference type="Proteomes" id="UP000277580"/>
    </source>
</evidence>
<dbReference type="InParanoid" id="A0A3N4KVT5"/>
<dbReference type="PANTHER" id="PTHR42087:SF1">
    <property type="entry name" value="ILP IS AN APOPTOSIS INHIBITOR"/>
    <property type="match status" value="1"/>
</dbReference>
<dbReference type="Proteomes" id="UP000277580">
    <property type="component" value="Unassembled WGS sequence"/>
</dbReference>
<gene>
    <name evidence="1" type="ORF">P167DRAFT_471524</name>
</gene>
<feature type="non-terminal residue" evidence="1">
    <location>
        <position position="183"/>
    </location>
</feature>
<organism evidence="1 2">
    <name type="scientific">Morchella conica CCBAS932</name>
    <dbReference type="NCBI Taxonomy" id="1392247"/>
    <lineage>
        <taxon>Eukaryota</taxon>
        <taxon>Fungi</taxon>
        <taxon>Dikarya</taxon>
        <taxon>Ascomycota</taxon>
        <taxon>Pezizomycotina</taxon>
        <taxon>Pezizomycetes</taxon>
        <taxon>Pezizales</taxon>
        <taxon>Morchellaceae</taxon>
        <taxon>Morchella</taxon>
    </lineage>
</organism>
<feature type="non-terminal residue" evidence="1">
    <location>
        <position position="1"/>
    </location>
</feature>
<sequence>QFDVIHWYPKYQSCQRYFLEVAQHSYPCQALAAFINIKLPFQRAPVMQGAVSIQPHMPSSSRPPQYRNTGSFPIHPTISQFGWVSLHPYMRRLVATGFDAAAILHGWFGDDWESGVGPLHEQERRNYMFAAKSGGWKSVKKQYDEVIDEAVPYLIPLSAVENAEIEGAESLWSRWLAMEDWML</sequence>
<dbReference type="PANTHER" id="PTHR42087">
    <property type="entry name" value="ILP IS AN APOPTOSIS INHIBITOR"/>
    <property type="match status" value="1"/>
</dbReference>
<name>A0A3N4KVT5_9PEZI</name>
<keyword evidence="2" id="KW-1185">Reference proteome</keyword>
<reference evidence="1 2" key="1">
    <citation type="journal article" date="2018" name="Nat. Ecol. Evol.">
        <title>Pezizomycetes genomes reveal the molecular basis of ectomycorrhizal truffle lifestyle.</title>
        <authorList>
            <person name="Murat C."/>
            <person name="Payen T."/>
            <person name="Noel B."/>
            <person name="Kuo A."/>
            <person name="Morin E."/>
            <person name="Chen J."/>
            <person name="Kohler A."/>
            <person name="Krizsan K."/>
            <person name="Balestrini R."/>
            <person name="Da Silva C."/>
            <person name="Montanini B."/>
            <person name="Hainaut M."/>
            <person name="Levati E."/>
            <person name="Barry K.W."/>
            <person name="Belfiori B."/>
            <person name="Cichocki N."/>
            <person name="Clum A."/>
            <person name="Dockter R.B."/>
            <person name="Fauchery L."/>
            <person name="Guy J."/>
            <person name="Iotti M."/>
            <person name="Le Tacon F."/>
            <person name="Lindquist E.A."/>
            <person name="Lipzen A."/>
            <person name="Malagnac F."/>
            <person name="Mello A."/>
            <person name="Molinier V."/>
            <person name="Miyauchi S."/>
            <person name="Poulain J."/>
            <person name="Riccioni C."/>
            <person name="Rubini A."/>
            <person name="Sitrit Y."/>
            <person name="Splivallo R."/>
            <person name="Traeger S."/>
            <person name="Wang M."/>
            <person name="Zifcakova L."/>
            <person name="Wipf D."/>
            <person name="Zambonelli A."/>
            <person name="Paolocci F."/>
            <person name="Nowrousian M."/>
            <person name="Ottonello S."/>
            <person name="Baldrian P."/>
            <person name="Spatafora J.W."/>
            <person name="Henrissat B."/>
            <person name="Nagy L.G."/>
            <person name="Aury J.M."/>
            <person name="Wincker P."/>
            <person name="Grigoriev I.V."/>
            <person name="Bonfante P."/>
            <person name="Martin F.M."/>
        </authorList>
    </citation>
    <scope>NUCLEOTIDE SEQUENCE [LARGE SCALE GENOMIC DNA]</scope>
    <source>
        <strain evidence="1 2">CCBAS932</strain>
    </source>
</reference>
<proteinExistence type="predicted"/>
<evidence type="ECO:0000313" key="1">
    <source>
        <dbReference type="EMBL" id="RPB14666.1"/>
    </source>
</evidence>
<accession>A0A3N4KVT5</accession>